<dbReference type="Proteomes" id="UP000292085">
    <property type="component" value="Unassembled WGS sequence"/>
</dbReference>
<dbReference type="OrthoDB" id="9790661at2"/>
<accession>A0A4Q6XYM3</accession>
<sequence>MARACDAGARRGRPRCRTPPRPRGGEPVRRLAISSASLALCLGGAISLGAGAAVPIRAEIAQHRLRQVFEQRLQAGTVAAPTAPAIAPGRLSRTPARAAVRPVPALPTEGAIARITVPRLGVSDIVLAGNGTHEQLAEGPTMIRQGDAASPVTVLAAHRDTHFLFIRDLREGDDVRLQFVNGMVERYRVTRFETVRWDQFSYTLDPAHPRLALTTCFPFGGTEYGGPWRRVAWAERL</sequence>
<feature type="region of interest" description="Disordered" evidence="2">
    <location>
        <begin position="1"/>
        <end position="27"/>
    </location>
</feature>
<name>A0A4Q6XYM3_9SPHN</name>
<dbReference type="GO" id="GO:0016787">
    <property type="term" value="F:hydrolase activity"/>
    <property type="evidence" value="ECO:0007669"/>
    <property type="project" value="UniProtKB-KW"/>
</dbReference>
<comment type="caution">
    <text evidence="3">The sequence shown here is derived from an EMBL/GenBank/DDBJ whole genome shotgun (WGS) entry which is preliminary data.</text>
</comment>
<proteinExistence type="predicted"/>
<protein>
    <submittedName>
        <fullName evidence="3">Class D sortase</fullName>
    </submittedName>
</protein>
<organism evidence="3 4">
    <name type="scientific">Sphingomonas populi</name>
    <dbReference type="NCBI Taxonomy" id="2484750"/>
    <lineage>
        <taxon>Bacteria</taxon>
        <taxon>Pseudomonadati</taxon>
        <taxon>Pseudomonadota</taxon>
        <taxon>Alphaproteobacteria</taxon>
        <taxon>Sphingomonadales</taxon>
        <taxon>Sphingomonadaceae</taxon>
        <taxon>Sphingomonas</taxon>
    </lineage>
</organism>
<evidence type="ECO:0000256" key="2">
    <source>
        <dbReference type="SAM" id="MobiDB-lite"/>
    </source>
</evidence>
<dbReference type="InterPro" id="IPR005754">
    <property type="entry name" value="Sortase"/>
</dbReference>
<dbReference type="CDD" id="cd05828">
    <property type="entry name" value="Sortase_D_1"/>
    <property type="match status" value="1"/>
</dbReference>
<reference evidence="3 4" key="1">
    <citation type="submission" date="2019-02" db="EMBL/GenBank/DDBJ databases">
        <authorList>
            <person name="Li Y."/>
        </authorList>
    </citation>
    <scope>NUCLEOTIDE SEQUENCE [LARGE SCALE GENOMIC DNA]</scope>
    <source>
        <strain evidence="3 4">3-7</strain>
    </source>
</reference>
<dbReference type="EMBL" id="SGIS01000008">
    <property type="protein sequence ID" value="RZF65091.1"/>
    <property type="molecule type" value="Genomic_DNA"/>
</dbReference>
<keyword evidence="1" id="KW-0378">Hydrolase</keyword>
<evidence type="ECO:0000313" key="4">
    <source>
        <dbReference type="Proteomes" id="UP000292085"/>
    </source>
</evidence>
<dbReference type="InterPro" id="IPR023365">
    <property type="entry name" value="Sortase_dom-sf"/>
</dbReference>
<keyword evidence="4" id="KW-1185">Reference proteome</keyword>
<dbReference type="Gene3D" id="2.40.260.10">
    <property type="entry name" value="Sortase"/>
    <property type="match status" value="1"/>
</dbReference>
<dbReference type="SUPFAM" id="SSF63817">
    <property type="entry name" value="Sortase"/>
    <property type="match status" value="1"/>
</dbReference>
<evidence type="ECO:0000256" key="1">
    <source>
        <dbReference type="ARBA" id="ARBA00022801"/>
    </source>
</evidence>
<dbReference type="InterPro" id="IPR041999">
    <property type="entry name" value="Sortase_D_1"/>
</dbReference>
<evidence type="ECO:0000313" key="3">
    <source>
        <dbReference type="EMBL" id="RZF65091.1"/>
    </source>
</evidence>
<feature type="compositionally biased region" description="Basic residues" evidence="2">
    <location>
        <begin position="10"/>
        <end position="20"/>
    </location>
</feature>
<gene>
    <name evidence="3" type="ORF">EWE75_06830</name>
</gene>
<dbReference type="AlphaFoldDB" id="A0A4Q6XYM3"/>
<dbReference type="Pfam" id="PF04203">
    <property type="entry name" value="Sortase"/>
    <property type="match status" value="1"/>
</dbReference>